<dbReference type="PROSITE" id="PS50126">
    <property type="entry name" value="S1"/>
    <property type="match status" value="1"/>
</dbReference>
<dbReference type="OMA" id="PLTTHLM"/>
<organism evidence="3 4">
    <name type="scientific">Toxoplasma gondii (strain ATCC 50861 / VEG)</name>
    <dbReference type="NCBI Taxonomy" id="432359"/>
    <lineage>
        <taxon>Eukaryota</taxon>
        <taxon>Sar</taxon>
        <taxon>Alveolata</taxon>
        <taxon>Apicomplexa</taxon>
        <taxon>Conoidasida</taxon>
        <taxon>Coccidia</taxon>
        <taxon>Eucoccidiorida</taxon>
        <taxon>Eimeriorina</taxon>
        <taxon>Sarcocystidae</taxon>
        <taxon>Toxoplasma</taxon>
    </lineage>
</organism>
<accession>A0A125YV36</accession>
<dbReference type="InterPro" id="IPR012337">
    <property type="entry name" value="RNaseH-like_sf"/>
</dbReference>
<dbReference type="Proteomes" id="UP000002226">
    <property type="component" value="Unassembled WGS sequence"/>
</dbReference>
<feature type="domain" description="S1 motif" evidence="2">
    <location>
        <begin position="551"/>
        <end position="615"/>
    </location>
</feature>
<dbReference type="InterPro" id="IPR003029">
    <property type="entry name" value="S1_domain"/>
</dbReference>
<proteinExistence type="predicted"/>
<dbReference type="VEuPathDB" id="ToxoDB:TGVEG_273100"/>
<dbReference type="OrthoDB" id="26838at2759"/>
<dbReference type="InterPro" id="IPR036397">
    <property type="entry name" value="RNaseH_sf"/>
</dbReference>
<gene>
    <name evidence="3" type="ORF">TGVEG_273100</name>
</gene>
<reference evidence="3" key="1">
    <citation type="submission" date="2007-03" db="EMBL/GenBank/DDBJ databases">
        <authorList>
            <person name="Paulsen I."/>
        </authorList>
    </citation>
    <scope>NUCLEOTIDE SEQUENCE</scope>
    <source>
        <strain evidence="3">VEG</strain>
    </source>
</reference>
<evidence type="ECO:0000313" key="3">
    <source>
        <dbReference type="EMBL" id="ESS35975.1"/>
    </source>
</evidence>
<keyword evidence="3" id="KW-0269">Exonuclease</keyword>
<dbReference type="PaxDb" id="5811-TGME49_073100"/>
<evidence type="ECO:0000256" key="1">
    <source>
        <dbReference type="SAM" id="MobiDB-lite"/>
    </source>
</evidence>
<sequence length="658" mass="71486">MQTTVSIPCAWRHNTLFSSLCPPQLKSHRQLVRRKDRRGHSLLSRQRRETRKLPFILCSQDDSTPAGLPSFAARSSSFPQGRGSSDHVSSDSLVSASCFPALLSSSSTSPVSQRVPRCLPPPVSPAATPRSGAQSSSLYFVFSAKRRICFQRLLAHSSRTAPEYRTPGPLFLHDLTQPKFSLSRCLSPFSLAPTQRIALHSRRIRPSAQPAFSLAPSSSPAPCSASSSPPPSSAPFSSHPLFSPSACHPRFSASFSSSPSPPSASRSRKVHLIDDPGDCDAILDELFFAPSSSALLLPPSPLTTHLMVHRQMSSSSLSSSSFSSSSFSSSSFSSSSSASPSTSSPFLSGDFSRQLVALDCEGVTLGRFGRVCTVQLATPTHTLLLDALKPGVVGGNRKLKDVLESPHIVKVCHDCREDASALLHQHTIRLRNVFDTQVAHQIWSEQKEGALFQASLSELFRSFLNLRDGGMSKQAKSAMEADPSVWCQRPLPTDLLRYAVFGVSHLLDLAHVLSFHLSSCNEVIRRSCEVYLPYRHLNSHLNSPAEIASPGAVIQGMVAARTCAGLTLKLNCGRNGVVSTPAALSRFHDVKLGDIVDVQVASVSQDGQTVYLDRYDSLYNYWNLKERPRTRHQTAMALTSESQVDPLLLLTPDEDEGS</sequence>
<dbReference type="InterPro" id="IPR002562">
    <property type="entry name" value="3'-5'_exonuclease_dom"/>
</dbReference>
<name>A0A125YV36_TOXGV</name>
<dbReference type="GO" id="GO:0008408">
    <property type="term" value="F:3'-5' exonuclease activity"/>
    <property type="evidence" value="ECO:0007669"/>
    <property type="project" value="InterPro"/>
</dbReference>
<dbReference type="SMART" id="SM00474">
    <property type="entry name" value="35EXOc"/>
    <property type="match status" value="1"/>
</dbReference>
<feature type="compositionally biased region" description="Low complexity" evidence="1">
    <location>
        <begin position="209"/>
        <end position="227"/>
    </location>
</feature>
<dbReference type="Gene3D" id="3.30.420.10">
    <property type="entry name" value="Ribonuclease H-like superfamily/Ribonuclease H"/>
    <property type="match status" value="1"/>
</dbReference>
<dbReference type="EMBL" id="AAYL02000016">
    <property type="protein sequence ID" value="ESS35975.1"/>
    <property type="molecule type" value="Genomic_DNA"/>
</dbReference>
<dbReference type="PANTHER" id="PTHR46814:SF1">
    <property type="entry name" value="EGALITARIAN, ISOFORM B"/>
    <property type="match status" value="1"/>
</dbReference>
<comment type="caution">
    <text evidence="3">The sequence shown here is derived from an EMBL/GenBank/DDBJ whole genome shotgun (WGS) entry which is preliminary data.</text>
</comment>
<keyword evidence="3" id="KW-0540">Nuclease</keyword>
<dbReference type="AlphaFoldDB" id="A0A125YV36"/>
<dbReference type="SUPFAM" id="SSF53098">
    <property type="entry name" value="Ribonuclease H-like"/>
    <property type="match status" value="1"/>
</dbReference>
<keyword evidence="4" id="KW-1185">Reference proteome</keyword>
<dbReference type="PANTHER" id="PTHR46814">
    <property type="entry name" value="EGALITARIAN, ISOFORM B"/>
    <property type="match status" value="1"/>
</dbReference>
<dbReference type="STRING" id="432359.A0A125YV36"/>
<dbReference type="GO" id="GO:0006139">
    <property type="term" value="P:nucleobase-containing compound metabolic process"/>
    <property type="evidence" value="ECO:0007669"/>
    <property type="project" value="InterPro"/>
</dbReference>
<evidence type="ECO:0000259" key="2">
    <source>
        <dbReference type="PROSITE" id="PS50126"/>
    </source>
</evidence>
<dbReference type="Pfam" id="PF01612">
    <property type="entry name" value="DNA_pol_A_exo1"/>
    <property type="match status" value="1"/>
</dbReference>
<keyword evidence="3" id="KW-0378">Hydrolase</keyword>
<feature type="region of interest" description="Disordered" evidence="1">
    <location>
        <begin position="209"/>
        <end position="237"/>
    </location>
</feature>
<dbReference type="GO" id="GO:0003676">
    <property type="term" value="F:nucleic acid binding"/>
    <property type="evidence" value="ECO:0007669"/>
    <property type="project" value="InterPro"/>
</dbReference>
<protein>
    <submittedName>
        <fullName evidence="3">3'-5' exonuclease domain-containing protein</fullName>
    </submittedName>
</protein>
<dbReference type="eggNOG" id="KOG2405">
    <property type="taxonomic scope" value="Eukaryota"/>
</dbReference>
<evidence type="ECO:0000313" key="4">
    <source>
        <dbReference type="Proteomes" id="UP000002226"/>
    </source>
</evidence>